<organism evidence="10 11">
    <name type="scientific">Actibacterium atlanticum</name>
    <dbReference type="NCBI Taxonomy" id="1461693"/>
    <lineage>
        <taxon>Bacteria</taxon>
        <taxon>Pseudomonadati</taxon>
        <taxon>Pseudomonadota</taxon>
        <taxon>Alphaproteobacteria</taxon>
        <taxon>Rhodobacterales</taxon>
        <taxon>Roseobacteraceae</taxon>
        <taxon>Actibacterium</taxon>
    </lineage>
</organism>
<dbReference type="PANTHER" id="PTHR43065">
    <property type="entry name" value="SENSOR HISTIDINE KINASE"/>
    <property type="match status" value="1"/>
</dbReference>
<sequence length="434" mass="47326">MLRTLNTFAVDLMSIPSEEDLFWYVAQNVVGKLGFQDCVIYRANEAQTELTQAAAWGEKNPYARNIINPLIIPFGRGITGQVAQSRKPIIVDDLLGDANYIADTQPARSEICVPLTCSGRVAGVIDSEHPDIGAFGDAELEILSTVAAMMCAKLELLAETRRSQERYEELVTAHSQLTVETKSRKALEAKLFESRKMEVIGRLTGSFAHEFNNLLTVISGNVELMELEEQNVGADDMLQGVKLASKRGAQLIQDLLAFAQRTRLTPKDLALNDHVLAFSTSFEQSLSRPISLDLAEELWPVSVDPMALENVLLALVMNSIEAMPDGGSPKILTENIFHTLSESHRYPSELIPGRYVRLSVCDQGGGIADAHLAQIFDPFFTTKPVGQGTGMGLSMVLGVMRQSGGTIVAHSEQGEGATFELYFPAAPGAGFQRP</sequence>
<evidence type="ECO:0000256" key="1">
    <source>
        <dbReference type="ARBA" id="ARBA00000085"/>
    </source>
</evidence>
<keyword evidence="7" id="KW-0067">ATP-binding</keyword>
<comment type="caution">
    <text evidence="10">The sequence shown here is derived from an EMBL/GenBank/DDBJ whole genome shotgun (WGS) entry which is preliminary data.</text>
</comment>
<dbReference type="InterPro" id="IPR036097">
    <property type="entry name" value="HisK_dim/P_sf"/>
</dbReference>
<dbReference type="SMART" id="SM00387">
    <property type="entry name" value="HATPase_c"/>
    <property type="match status" value="1"/>
</dbReference>
<dbReference type="SUPFAM" id="SSF55781">
    <property type="entry name" value="GAF domain-like"/>
    <property type="match status" value="1"/>
</dbReference>
<dbReference type="PRINTS" id="PR00344">
    <property type="entry name" value="BCTRLSENSOR"/>
</dbReference>
<keyword evidence="3" id="KW-0597">Phosphoprotein</keyword>
<dbReference type="SUPFAM" id="SSF55874">
    <property type="entry name" value="ATPase domain of HSP90 chaperone/DNA topoisomerase II/histidine kinase"/>
    <property type="match status" value="1"/>
</dbReference>
<dbReference type="InterPro" id="IPR036890">
    <property type="entry name" value="HATPase_C_sf"/>
</dbReference>
<dbReference type="Gene3D" id="3.30.450.40">
    <property type="match status" value="1"/>
</dbReference>
<evidence type="ECO:0000256" key="7">
    <source>
        <dbReference type="ARBA" id="ARBA00022840"/>
    </source>
</evidence>
<dbReference type="InterPro" id="IPR003594">
    <property type="entry name" value="HATPase_dom"/>
</dbReference>
<dbReference type="PANTHER" id="PTHR43065:SF46">
    <property type="entry name" value="C4-DICARBOXYLATE TRANSPORT SENSOR PROTEIN DCTB"/>
    <property type="match status" value="1"/>
</dbReference>
<evidence type="ECO:0000256" key="4">
    <source>
        <dbReference type="ARBA" id="ARBA00022679"/>
    </source>
</evidence>
<dbReference type="Proteomes" id="UP000024836">
    <property type="component" value="Unassembled WGS sequence"/>
</dbReference>
<dbReference type="eggNOG" id="COG4191">
    <property type="taxonomic scope" value="Bacteria"/>
</dbReference>
<dbReference type="InterPro" id="IPR003018">
    <property type="entry name" value="GAF"/>
</dbReference>
<comment type="catalytic activity">
    <reaction evidence="1">
        <text>ATP + protein L-histidine = ADP + protein N-phospho-L-histidine.</text>
        <dbReference type="EC" id="2.7.13.3"/>
    </reaction>
</comment>
<protein>
    <recommendedName>
        <fullName evidence="2">histidine kinase</fullName>
        <ecNumber evidence="2">2.7.13.3</ecNumber>
    </recommendedName>
</protein>
<dbReference type="eggNOG" id="COG1956">
    <property type="taxonomic scope" value="Bacteria"/>
</dbReference>
<keyword evidence="6 10" id="KW-0418">Kinase</keyword>
<evidence type="ECO:0000259" key="9">
    <source>
        <dbReference type="PROSITE" id="PS50109"/>
    </source>
</evidence>
<evidence type="ECO:0000256" key="3">
    <source>
        <dbReference type="ARBA" id="ARBA00022553"/>
    </source>
</evidence>
<evidence type="ECO:0000256" key="2">
    <source>
        <dbReference type="ARBA" id="ARBA00012438"/>
    </source>
</evidence>
<evidence type="ECO:0000256" key="6">
    <source>
        <dbReference type="ARBA" id="ARBA00022777"/>
    </source>
</evidence>
<dbReference type="STRING" id="1461693.ATO10_10915"/>
<dbReference type="Pfam" id="PF13185">
    <property type="entry name" value="GAF_2"/>
    <property type="match status" value="1"/>
</dbReference>
<evidence type="ECO:0000313" key="11">
    <source>
        <dbReference type="Proteomes" id="UP000024836"/>
    </source>
</evidence>
<dbReference type="InterPro" id="IPR003661">
    <property type="entry name" value="HisK_dim/P_dom"/>
</dbReference>
<accession>A0A058ZKY0</accession>
<dbReference type="EMBL" id="AQQY01000006">
    <property type="protein sequence ID" value="KCV81852.1"/>
    <property type="molecule type" value="Genomic_DNA"/>
</dbReference>
<dbReference type="GO" id="GO:0000155">
    <property type="term" value="F:phosphorelay sensor kinase activity"/>
    <property type="evidence" value="ECO:0007669"/>
    <property type="project" value="InterPro"/>
</dbReference>
<keyword evidence="8" id="KW-0902">Two-component regulatory system</keyword>
<dbReference type="Pfam" id="PF02518">
    <property type="entry name" value="HATPase_c"/>
    <property type="match status" value="1"/>
</dbReference>
<dbReference type="SMART" id="SM00388">
    <property type="entry name" value="HisKA"/>
    <property type="match status" value="1"/>
</dbReference>
<keyword evidence="11" id="KW-1185">Reference proteome</keyword>
<proteinExistence type="predicted"/>
<gene>
    <name evidence="10" type="ORF">ATO10_10915</name>
</gene>
<dbReference type="AlphaFoldDB" id="A0A058ZKY0"/>
<dbReference type="SUPFAM" id="SSF47384">
    <property type="entry name" value="Homodimeric domain of signal transducing histidine kinase"/>
    <property type="match status" value="1"/>
</dbReference>
<dbReference type="InterPro" id="IPR005467">
    <property type="entry name" value="His_kinase_dom"/>
</dbReference>
<evidence type="ECO:0000256" key="5">
    <source>
        <dbReference type="ARBA" id="ARBA00022741"/>
    </source>
</evidence>
<dbReference type="EC" id="2.7.13.3" evidence="2"/>
<reference evidence="10 11" key="1">
    <citation type="submission" date="2013-04" db="EMBL/GenBank/DDBJ databases">
        <title>Shimia sp. 22II-S11-Z10 Genome Sequencing.</title>
        <authorList>
            <person name="Lai Q."/>
            <person name="Li G."/>
            <person name="Shao Z."/>
        </authorList>
    </citation>
    <scope>NUCLEOTIDE SEQUENCE [LARGE SCALE GENOMIC DNA]</scope>
    <source>
        <strain evidence="11">22II-S11-Z10</strain>
    </source>
</reference>
<dbReference type="PROSITE" id="PS50109">
    <property type="entry name" value="HIS_KIN"/>
    <property type="match status" value="1"/>
</dbReference>
<dbReference type="Gene3D" id="1.10.287.130">
    <property type="match status" value="1"/>
</dbReference>
<keyword evidence="4" id="KW-0808">Transferase</keyword>
<dbReference type="Pfam" id="PF00512">
    <property type="entry name" value="HisKA"/>
    <property type="match status" value="1"/>
</dbReference>
<dbReference type="InterPro" id="IPR004358">
    <property type="entry name" value="Sig_transdc_His_kin-like_C"/>
</dbReference>
<dbReference type="InterPro" id="IPR029016">
    <property type="entry name" value="GAF-like_dom_sf"/>
</dbReference>
<dbReference type="CDD" id="cd00082">
    <property type="entry name" value="HisKA"/>
    <property type="match status" value="1"/>
</dbReference>
<feature type="domain" description="Histidine kinase" evidence="9">
    <location>
        <begin position="206"/>
        <end position="427"/>
    </location>
</feature>
<dbReference type="SMART" id="SM00065">
    <property type="entry name" value="GAF"/>
    <property type="match status" value="1"/>
</dbReference>
<evidence type="ECO:0000313" key="10">
    <source>
        <dbReference type="EMBL" id="KCV81852.1"/>
    </source>
</evidence>
<name>A0A058ZKY0_9RHOB</name>
<dbReference type="Gene3D" id="3.30.565.10">
    <property type="entry name" value="Histidine kinase-like ATPase, C-terminal domain"/>
    <property type="match status" value="1"/>
</dbReference>
<evidence type="ECO:0000256" key="8">
    <source>
        <dbReference type="ARBA" id="ARBA00023012"/>
    </source>
</evidence>
<keyword evidence="5" id="KW-0547">Nucleotide-binding</keyword>
<dbReference type="GO" id="GO:0005524">
    <property type="term" value="F:ATP binding"/>
    <property type="evidence" value="ECO:0007669"/>
    <property type="project" value="UniProtKB-KW"/>
</dbReference>